<dbReference type="PANTHER" id="PTHR46111">
    <property type="entry name" value="RIBOSOMAL RNA SMALL SUBUNIT METHYLTRANSFERASE I"/>
    <property type="match status" value="1"/>
</dbReference>
<gene>
    <name evidence="6 9" type="primary">rsmI</name>
    <name evidence="9" type="ORF">ACFFJP_03785</name>
</gene>
<dbReference type="InterPro" id="IPR000878">
    <property type="entry name" value="4pyrrol_Mease"/>
</dbReference>
<dbReference type="InterPro" id="IPR014777">
    <property type="entry name" value="4pyrrole_Mease_sub1"/>
</dbReference>
<dbReference type="Pfam" id="PF23016">
    <property type="entry name" value="RsmI_C"/>
    <property type="match status" value="1"/>
</dbReference>
<dbReference type="Proteomes" id="UP001589813">
    <property type="component" value="Unassembled WGS sequence"/>
</dbReference>
<keyword evidence="5 6" id="KW-0949">S-adenosyl-L-methionine</keyword>
<dbReference type="GO" id="GO:0032259">
    <property type="term" value="P:methylation"/>
    <property type="evidence" value="ECO:0007669"/>
    <property type="project" value="UniProtKB-KW"/>
</dbReference>
<dbReference type="PROSITE" id="PS01296">
    <property type="entry name" value="RSMI"/>
    <property type="match status" value="1"/>
</dbReference>
<proteinExistence type="inferred from homology"/>
<feature type="domain" description="Tetrapyrrole methylase" evidence="7">
    <location>
        <begin position="8"/>
        <end position="206"/>
    </location>
</feature>
<comment type="caution">
    <text evidence="9">The sequence shown here is derived from an EMBL/GenBank/DDBJ whole genome shotgun (WGS) entry which is preliminary data.</text>
</comment>
<evidence type="ECO:0000256" key="2">
    <source>
        <dbReference type="ARBA" id="ARBA00022552"/>
    </source>
</evidence>
<keyword evidence="10" id="KW-1185">Reference proteome</keyword>
<keyword evidence="2 6" id="KW-0698">rRNA processing</keyword>
<evidence type="ECO:0000256" key="4">
    <source>
        <dbReference type="ARBA" id="ARBA00022679"/>
    </source>
</evidence>
<comment type="catalytic activity">
    <reaction evidence="6">
        <text>cytidine(1402) in 16S rRNA + S-adenosyl-L-methionine = 2'-O-methylcytidine(1402) in 16S rRNA + S-adenosyl-L-homocysteine + H(+)</text>
        <dbReference type="Rhea" id="RHEA:42924"/>
        <dbReference type="Rhea" id="RHEA-COMP:10285"/>
        <dbReference type="Rhea" id="RHEA-COMP:10286"/>
        <dbReference type="ChEBI" id="CHEBI:15378"/>
        <dbReference type="ChEBI" id="CHEBI:57856"/>
        <dbReference type="ChEBI" id="CHEBI:59789"/>
        <dbReference type="ChEBI" id="CHEBI:74495"/>
        <dbReference type="ChEBI" id="CHEBI:82748"/>
        <dbReference type="EC" id="2.1.1.198"/>
    </reaction>
</comment>
<comment type="subcellular location">
    <subcellularLocation>
        <location evidence="6">Cytoplasm</location>
    </subcellularLocation>
</comment>
<evidence type="ECO:0000313" key="9">
    <source>
        <dbReference type="EMBL" id="MFC0047412.1"/>
    </source>
</evidence>
<dbReference type="InterPro" id="IPR008189">
    <property type="entry name" value="rRNA_ssu_MeTfrase_I"/>
</dbReference>
<dbReference type="HAMAP" id="MF_01877">
    <property type="entry name" value="16SrRNA_methyltr_I"/>
    <property type="match status" value="1"/>
</dbReference>
<evidence type="ECO:0000256" key="1">
    <source>
        <dbReference type="ARBA" id="ARBA00022490"/>
    </source>
</evidence>
<sequence>MSVAEAVLYIVATPIGHLDDISQRAIQVLRDVAWVAAEDTRHSGKLLSHLGISARFLSLHDHNEKQRAASLVEKIKAGDNVALISDAGTPLISDPGYSLVRLCRDAGVRVVPIPGPCALIAALCCAGLPTDKFHFIGFLPAKSGQRQQVLKDIPAGVGTVICYEAARRIIDTLQDVMAVYGADRELVLAKELTKTFEHFEHGTATSIIEWLEADPQRCQGEMVLMIAPPAEKAADDIAPAVQQTLRLLMAELPLKKAAALTAEIHGEKKNALYKLGLSWSGQDE</sequence>
<comment type="similarity">
    <text evidence="6">Belongs to the methyltransferase superfamily. RsmI family.</text>
</comment>
<evidence type="ECO:0000259" key="7">
    <source>
        <dbReference type="Pfam" id="PF00590"/>
    </source>
</evidence>
<dbReference type="RefSeq" id="WP_377240683.1">
    <property type="nucleotide sequence ID" value="NZ_JBHLXP010000001.1"/>
</dbReference>
<dbReference type="PIRSF" id="PIRSF005917">
    <property type="entry name" value="MTase_YraL"/>
    <property type="match status" value="1"/>
</dbReference>
<evidence type="ECO:0000256" key="6">
    <source>
        <dbReference type="HAMAP-Rule" id="MF_01877"/>
    </source>
</evidence>
<protein>
    <recommendedName>
        <fullName evidence="6">Ribosomal RNA small subunit methyltransferase I</fullName>
        <ecNumber evidence="6">2.1.1.198</ecNumber>
    </recommendedName>
    <alternativeName>
        <fullName evidence="6">16S rRNA 2'-O-ribose C1402 methyltransferase</fullName>
    </alternativeName>
    <alternativeName>
        <fullName evidence="6">rRNA (cytidine-2'-O-)-methyltransferase RsmI</fullName>
    </alternativeName>
</protein>
<dbReference type="SUPFAM" id="SSF53790">
    <property type="entry name" value="Tetrapyrrole methylase"/>
    <property type="match status" value="1"/>
</dbReference>
<dbReference type="Gene3D" id="3.30.950.10">
    <property type="entry name" value="Methyltransferase, Cobalt-precorrin-4 Transmethylase, Domain 2"/>
    <property type="match status" value="1"/>
</dbReference>
<organism evidence="9 10">
    <name type="scientific">Rheinheimera tilapiae</name>
    <dbReference type="NCBI Taxonomy" id="875043"/>
    <lineage>
        <taxon>Bacteria</taxon>
        <taxon>Pseudomonadati</taxon>
        <taxon>Pseudomonadota</taxon>
        <taxon>Gammaproteobacteria</taxon>
        <taxon>Chromatiales</taxon>
        <taxon>Chromatiaceae</taxon>
        <taxon>Rheinheimera</taxon>
    </lineage>
</organism>
<evidence type="ECO:0000256" key="5">
    <source>
        <dbReference type="ARBA" id="ARBA00022691"/>
    </source>
</evidence>
<dbReference type="PANTHER" id="PTHR46111:SF1">
    <property type="entry name" value="RIBOSOMAL RNA SMALL SUBUNIT METHYLTRANSFERASE I"/>
    <property type="match status" value="1"/>
</dbReference>
<dbReference type="CDD" id="cd11648">
    <property type="entry name" value="RsmI"/>
    <property type="match status" value="1"/>
</dbReference>
<name>A0ABV6B9B8_9GAMM</name>
<comment type="function">
    <text evidence="6">Catalyzes the 2'-O-methylation of the ribose of cytidine 1402 (C1402) in 16S rRNA.</text>
</comment>
<feature type="domain" description="RsmI HTH" evidence="8">
    <location>
        <begin position="236"/>
        <end position="278"/>
    </location>
</feature>
<keyword evidence="1 6" id="KW-0963">Cytoplasm</keyword>
<dbReference type="GO" id="GO:0008168">
    <property type="term" value="F:methyltransferase activity"/>
    <property type="evidence" value="ECO:0007669"/>
    <property type="project" value="UniProtKB-KW"/>
</dbReference>
<dbReference type="InterPro" id="IPR018063">
    <property type="entry name" value="SAM_MeTrfase_RsmI_CS"/>
</dbReference>
<dbReference type="Pfam" id="PF00590">
    <property type="entry name" value="TP_methylase"/>
    <property type="match status" value="1"/>
</dbReference>
<dbReference type="NCBIfam" id="TIGR00096">
    <property type="entry name" value="16S rRNA (cytidine(1402)-2'-O)-methyltransferase"/>
    <property type="match status" value="1"/>
</dbReference>
<evidence type="ECO:0000259" key="8">
    <source>
        <dbReference type="Pfam" id="PF23016"/>
    </source>
</evidence>
<dbReference type="Gene3D" id="3.40.1010.10">
    <property type="entry name" value="Cobalt-precorrin-4 Transmethylase, Domain 1"/>
    <property type="match status" value="1"/>
</dbReference>
<dbReference type="InterPro" id="IPR014776">
    <property type="entry name" value="4pyrrole_Mease_sub2"/>
</dbReference>
<reference evidence="9 10" key="1">
    <citation type="submission" date="2024-09" db="EMBL/GenBank/DDBJ databases">
        <authorList>
            <person name="Sun Q."/>
            <person name="Mori K."/>
        </authorList>
    </citation>
    <scope>NUCLEOTIDE SEQUENCE [LARGE SCALE GENOMIC DNA]</scope>
    <source>
        <strain evidence="9 10">KCTC 23315</strain>
    </source>
</reference>
<evidence type="ECO:0000256" key="3">
    <source>
        <dbReference type="ARBA" id="ARBA00022603"/>
    </source>
</evidence>
<accession>A0ABV6B9B8</accession>
<keyword evidence="3 6" id="KW-0489">Methyltransferase</keyword>
<dbReference type="EC" id="2.1.1.198" evidence="6"/>
<keyword evidence="4 6" id="KW-0808">Transferase</keyword>
<dbReference type="InterPro" id="IPR035996">
    <property type="entry name" value="4pyrrol_Methylase_sf"/>
</dbReference>
<evidence type="ECO:0000313" key="10">
    <source>
        <dbReference type="Proteomes" id="UP001589813"/>
    </source>
</evidence>
<dbReference type="InterPro" id="IPR053910">
    <property type="entry name" value="RsmI_HTH"/>
</dbReference>
<dbReference type="EMBL" id="JBHLXP010000001">
    <property type="protein sequence ID" value="MFC0047412.1"/>
    <property type="molecule type" value="Genomic_DNA"/>
</dbReference>